<reference evidence="2" key="1">
    <citation type="submission" date="2014-12" db="EMBL/GenBank/DDBJ databases">
        <title>Insight into the proteome of Arion vulgaris.</title>
        <authorList>
            <person name="Aradska J."/>
            <person name="Bulat T."/>
            <person name="Smidak R."/>
            <person name="Sarate P."/>
            <person name="Gangsoo J."/>
            <person name="Sialana F."/>
            <person name="Bilban M."/>
            <person name="Lubec G."/>
        </authorList>
    </citation>
    <scope>NUCLEOTIDE SEQUENCE</scope>
    <source>
        <tissue evidence="2">Skin</tissue>
    </source>
</reference>
<feature type="region of interest" description="Disordered" evidence="1">
    <location>
        <begin position="145"/>
        <end position="175"/>
    </location>
</feature>
<name>A0A0B6YMU7_9EUPU</name>
<organism evidence="2">
    <name type="scientific">Arion vulgaris</name>
    <dbReference type="NCBI Taxonomy" id="1028688"/>
    <lineage>
        <taxon>Eukaryota</taxon>
        <taxon>Metazoa</taxon>
        <taxon>Spiralia</taxon>
        <taxon>Lophotrochozoa</taxon>
        <taxon>Mollusca</taxon>
        <taxon>Gastropoda</taxon>
        <taxon>Heterobranchia</taxon>
        <taxon>Euthyneura</taxon>
        <taxon>Panpulmonata</taxon>
        <taxon>Eupulmonata</taxon>
        <taxon>Stylommatophora</taxon>
        <taxon>Helicina</taxon>
        <taxon>Arionoidea</taxon>
        <taxon>Arionidae</taxon>
        <taxon>Arion</taxon>
    </lineage>
</organism>
<feature type="non-terminal residue" evidence="2">
    <location>
        <position position="200"/>
    </location>
</feature>
<feature type="compositionally biased region" description="Polar residues" evidence="1">
    <location>
        <begin position="64"/>
        <end position="78"/>
    </location>
</feature>
<evidence type="ECO:0000313" key="2">
    <source>
        <dbReference type="EMBL" id="CEK57462.1"/>
    </source>
</evidence>
<gene>
    <name evidence="2" type="primary">ORF30224</name>
</gene>
<accession>A0A0B6YMU7</accession>
<feature type="non-terminal residue" evidence="2">
    <location>
        <position position="1"/>
    </location>
</feature>
<proteinExistence type="predicted"/>
<sequence>LSSLKGGNVILINQSSSDLIDRLTSGDQIGSIRDKTPHGESSTERSSHLLKTYQKSQMLPRHPSPQSTPGSGQCSTNRLPTYHQELVTSMGKLPLIHHTPSSNIFSLSQTDTPSYLYHRYPESYNESLTSRPVNSQLETETFLTERTEKLTDQKQTNLKRSKPPPLSRSSSLPGYYTATPDQALLSYLSPPPHPTSLASL</sequence>
<dbReference type="AlphaFoldDB" id="A0A0B6YMU7"/>
<protein>
    <submittedName>
        <fullName evidence="2">Uncharacterized protein</fullName>
    </submittedName>
</protein>
<evidence type="ECO:0000256" key="1">
    <source>
        <dbReference type="SAM" id="MobiDB-lite"/>
    </source>
</evidence>
<dbReference type="EMBL" id="HACG01010597">
    <property type="protein sequence ID" value="CEK57462.1"/>
    <property type="molecule type" value="Transcribed_RNA"/>
</dbReference>
<feature type="region of interest" description="Disordered" evidence="1">
    <location>
        <begin position="54"/>
        <end position="78"/>
    </location>
</feature>